<protein>
    <submittedName>
        <fullName evidence="2">Uncharacterized protein</fullName>
    </submittedName>
</protein>
<dbReference type="Proteomes" id="UP000887579">
    <property type="component" value="Unplaced"/>
</dbReference>
<sequence>MNVPISYTPPFPPPFPGGGGDGFVRILAIPNAAGGGDGEPPPRSSKEFSRLTVDLRDVRSWHNIEPLSDRHEPFVYAA</sequence>
<reference evidence="2" key="1">
    <citation type="submission" date="2022-11" db="UniProtKB">
        <authorList>
            <consortium name="WormBaseParasite"/>
        </authorList>
    </citation>
    <scope>IDENTIFICATION</scope>
</reference>
<evidence type="ECO:0000313" key="2">
    <source>
        <dbReference type="WBParaSite" id="ES5_v2.g15414.t1"/>
    </source>
</evidence>
<evidence type="ECO:0000313" key="1">
    <source>
        <dbReference type="Proteomes" id="UP000887579"/>
    </source>
</evidence>
<accession>A0AC34FDU3</accession>
<organism evidence="1 2">
    <name type="scientific">Panagrolaimus sp. ES5</name>
    <dbReference type="NCBI Taxonomy" id="591445"/>
    <lineage>
        <taxon>Eukaryota</taxon>
        <taxon>Metazoa</taxon>
        <taxon>Ecdysozoa</taxon>
        <taxon>Nematoda</taxon>
        <taxon>Chromadorea</taxon>
        <taxon>Rhabditida</taxon>
        <taxon>Tylenchina</taxon>
        <taxon>Panagrolaimomorpha</taxon>
        <taxon>Panagrolaimoidea</taxon>
        <taxon>Panagrolaimidae</taxon>
        <taxon>Panagrolaimus</taxon>
    </lineage>
</organism>
<name>A0AC34FDU3_9BILA</name>
<proteinExistence type="predicted"/>
<dbReference type="WBParaSite" id="ES5_v2.g15414.t1">
    <property type="protein sequence ID" value="ES5_v2.g15414.t1"/>
    <property type="gene ID" value="ES5_v2.g15414"/>
</dbReference>